<comment type="caution">
    <text evidence="1">The sequence shown here is derived from an EMBL/GenBank/DDBJ whole genome shotgun (WGS) entry which is preliminary data.</text>
</comment>
<gene>
    <name evidence="1" type="ORF">J2Z75_005885</name>
</gene>
<reference evidence="1 2" key="1">
    <citation type="submission" date="2021-03" db="EMBL/GenBank/DDBJ databases">
        <title>Genomic Encyclopedia of Type Strains, Phase IV (KMG-IV): sequencing the most valuable type-strain genomes for metagenomic binning, comparative biology and taxonomic classification.</title>
        <authorList>
            <person name="Goeker M."/>
        </authorList>
    </citation>
    <scope>NUCLEOTIDE SEQUENCE [LARGE SCALE GENOMIC DNA]</scope>
    <source>
        <strain evidence="1 2">DSM 26427</strain>
    </source>
</reference>
<dbReference type="EMBL" id="JAGGJV010000018">
    <property type="protein sequence ID" value="MBP1862352.1"/>
    <property type="molecule type" value="Genomic_DNA"/>
</dbReference>
<name>A0ABS4EWQ2_9HYPH</name>
<keyword evidence="2" id="KW-1185">Reference proteome</keyword>
<sequence length="38" mass="4151">QTAEGLELNRAFRRISDPKVKRAVVALAKSIASDNEVP</sequence>
<evidence type="ECO:0000313" key="1">
    <source>
        <dbReference type="EMBL" id="MBP1862352.1"/>
    </source>
</evidence>
<evidence type="ECO:0008006" key="3">
    <source>
        <dbReference type="Google" id="ProtNLM"/>
    </source>
</evidence>
<feature type="non-terminal residue" evidence="1">
    <location>
        <position position="1"/>
    </location>
</feature>
<protein>
    <recommendedName>
        <fullName evidence="3">Transcriptional regulator</fullName>
    </recommendedName>
</protein>
<evidence type="ECO:0000313" key="2">
    <source>
        <dbReference type="Proteomes" id="UP000823786"/>
    </source>
</evidence>
<accession>A0ABS4EWQ2</accession>
<dbReference type="Proteomes" id="UP000823786">
    <property type="component" value="Unassembled WGS sequence"/>
</dbReference>
<proteinExistence type="predicted"/>
<organism evidence="1 2">
    <name type="scientific">Rhizobium herbae</name>
    <dbReference type="NCBI Taxonomy" id="508661"/>
    <lineage>
        <taxon>Bacteria</taxon>
        <taxon>Pseudomonadati</taxon>
        <taxon>Pseudomonadota</taxon>
        <taxon>Alphaproteobacteria</taxon>
        <taxon>Hyphomicrobiales</taxon>
        <taxon>Rhizobiaceae</taxon>
        <taxon>Rhizobium/Agrobacterium group</taxon>
        <taxon>Rhizobium</taxon>
    </lineage>
</organism>